<reference evidence="2 3" key="1">
    <citation type="journal article" date="2019" name="Plant Biotechnol. J.">
        <title>The red bayberry genome and genetic basis of sex determination.</title>
        <authorList>
            <person name="Jia H.M."/>
            <person name="Jia H.J."/>
            <person name="Cai Q.L."/>
            <person name="Wang Y."/>
            <person name="Zhao H.B."/>
            <person name="Yang W.F."/>
            <person name="Wang G.Y."/>
            <person name="Li Y.H."/>
            <person name="Zhan D.L."/>
            <person name="Shen Y.T."/>
            <person name="Niu Q.F."/>
            <person name="Chang L."/>
            <person name="Qiu J."/>
            <person name="Zhao L."/>
            <person name="Xie H.B."/>
            <person name="Fu W.Y."/>
            <person name="Jin J."/>
            <person name="Li X.W."/>
            <person name="Jiao Y."/>
            <person name="Zhou C.C."/>
            <person name="Tu T."/>
            <person name="Chai C.Y."/>
            <person name="Gao J.L."/>
            <person name="Fan L.J."/>
            <person name="van de Weg E."/>
            <person name="Wang J.Y."/>
            <person name="Gao Z.S."/>
        </authorList>
    </citation>
    <scope>NUCLEOTIDE SEQUENCE [LARGE SCALE GENOMIC DNA]</scope>
    <source>
        <tissue evidence="2">Leaves</tissue>
    </source>
</reference>
<evidence type="ECO:0000256" key="1">
    <source>
        <dbReference type="SAM" id="MobiDB-lite"/>
    </source>
</evidence>
<gene>
    <name evidence="2" type="ORF">CJ030_MR6G003166</name>
</gene>
<dbReference type="AlphaFoldDB" id="A0A6A1VB95"/>
<proteinExistence type="predicted"/>
<sequence>MPRTKHVARGRTKGVGSSRSTLDLLGEPAYFFRNSECAEIFYNDFSKRKVMPGRKVNISSLLDFEIDCLFEKQGLENLLDMGNKVFPMYVRIFFYNLTARWEDRGLFTLRSMVVLNEVILGDILAIPHVGIWAYEIKTWPMCKGFDYGEALVYLQGNIMAADAPRKIHANQLKIHSRLLHLICTYNLIPRGGHLEEVTFMDVFLVERLLKEKRKNVPKDMDEEVSDDDEDEPEAEDKPEAEELLLLLPEFQTLSLLFPPSSLLLRRGLLLCTRSKGSPLRR</sequence>
<name>A0A6A1VB95_9ROSI</name>
<evidence type="ECO:0000313" key="3">
    <source>
        <dbReference type="Proteomes" id="UP000516437"/>
    </source>
</evidence>
<dbReference type="Proteomes" id="UP000516437">
    <property type="component" value="Chromosome 6"/>
</dbReference>
<organism evidence="2 3">
    <name type="scientific">Morella rubra</name>
    <name type="common">Chinese bayberry</name>
    <dbReference type="NCBI Taxonomy" id="262757"/>
    <lineage>
        <taxon>Eukaryota</taxon>
        <taxon>Viridiplantae</taxon>
        <taxon>Streptophyta</taxon>
        <taxon>Embryophyta</taxon>
        <taxon>Tracheophyta</taxon>
        <taxon>Spermatophyta</taxon>
        <taxon>Magnoliopsida</taxon>
        <taxon>eudicotyledons</taxon>
        <taxon>Gunneridae</taxon>
        <taxon>Pentapetalae</taxon>
        <taxon>rosids</taxon>
        <taxon>fabids</taxon>
        <taxon>Fagales</taxon>
        <taxon>Myricaceae</taxon>
        <taxon>Morella</taxon>
    </lineage>
</organism>
<dbReference type="OrthoDB" id="1750780at2759"/>
<keyword evidence="3" id="KW-1185">Reference proteome</keyword>
<evidence type="ECO:0000313" key="2">
    <source>
        <dbReference type="EMBL" id="KAB1209456.1"/>
    </source>
</evidence>
<feature type="compositionally biased region" description="Acidic residues" evidence="1">
    <location>
        <begin position="220"/>
        <end position="238"/>
    </location>
</feature>
<comment type="caution">
    <text evidence="2">The sequence shown here is derived from an EMBL/GenBank/DDBJ whole genome shotgun (WGS) entry which is preliminary data.</text>
</comment>
<accession>A0A6A1VB95</accession>
<feature type="region of interest" description="Disordered" evidence="1">
    <location>
        <begin position="217"/>
        <end position="238"/>
    </location>
</feature>
<dbReference type="EMBL" id="RXIC02000024">
    <property type="protein sequence ID" value="KAB1209456.1"/>
    <property type="molecule type" value="Genomic_DNA"/>
</dbReference>
<protein>
    <submittedName>
        <fullName evidence="2">Uncharacterized protein</fullName>
    </submittedName>
</protein>